<dbReference type="Pfam" id="PF02687">
    <property type="entry name" value="FtsX"/>
    <property type="match status" value="2"/>
</dbReference>
<feature type="domain" description="MacB-like periplasmic core" evidence="9">
    <location>
        <begin position="503"/>
        <end position="697"/>
    </location>
</feature>
<feature type="transmembrane region" description="Helical" evidence="7">
    <location>
        <begin position="743"/>
        <end position="765"/>
    </location>
</feature>
<evidence type="ECO:0000256" key="4">
    <source>
        <dbReference type="ARBA" id="ARBA00022989"/>
    </source>
</evidence>
<dbReference type="EMBL" id="JAFKCU010000002">
    <property type="protein sequence ID" value="MBN7816236.1"/>
    <property type="molecule type" value="Genomic_DNA"/>
</dbReference>
<comment type="subcellular location">
    <subcellularLocation>
        <location evidence="1">Cell membrane</location>
        <topology evidence="1">Multi-pass membrane protein</topology>
    </subcellularLocation>
</comment>
<dbReference type="Pfam" id="PF12704">
    <property type="entry name" value="MacB_PCD"/>
    <property type="match status" value="2"/>
</dbReference>
<feature type="transmembrane region" description="Helical" evidence="7">
    <location>
        <begin position="446"/>
        <end position="475"/>
    </location>
</feature>
<keyword evidence="5 7" id="KW-0472">Membrane</keyword>
<feature type="transmembrane region" description="Helical" evidence="7">
    <location>
        <begin position="496"/>
        <end position="515"/>
    </location>
</feature>
<organism evidence="10 11">
    <name type="scientific">Algoriphagus pacificus</name>
    <dbReference type="NCBI Taxonomy" id="2811234"/>
    <lineage>
        <taxon>Bacteria</taxon>
        <taxon>Pseudomonadati</taxon>
        <taxon>Bacteroidota</taxon>
        <taxon>Cytophagia</taxon>
        <taxon>Cytophagales</taxon>
        <taxon>Cyclobacteriaceae</taxon>
        <taxon>Algoriphagus</taxon>
    </lineage>
</organism>
<evidence type="ECO:0000259" key="8">
    <source>
        <dbReference type="Pfam" id="PF02687"/>
    </source>
</evidence>
<evidence type="ECO:0000256" key="5">
    <source>
        <dbReference type="ARBA" id="ARBA00023136"/>
    </source>
</evidence>
<dbReference type="InterPro" id="IPR025857">
    <property type="entry name" value="MacB_PCD"/>
</dbReference>
<dbReference type="InterPro" id="IPR047699">
    <property type="entry name" value="Permease_put_prefix"/>
</dbReference>
<evidence type="ECO:0000256" key="6">
    <source>
        <dbReference type="ARBA" id="ARBA00038076"/>
    </source>
</evidence>
<proteinExistence type="inferred from homology"/>
<keyword evidence="4 7" id="KW-1133">Transmembrane helix</keyword>
<name>A0ABS3CI97_9BACT</name>
<evidence type="ECO:0000313" key="11">
    <source>
        <dbReference type="Proteomes" id="UP000664480"/>
    </source>
</evidence>
<feature type="transmembrane region" description="Helical" evidence="7">
    <location>
        <begin position="792"/>
        <end position="811"/>
    </location>
</feature>
<dbReference type="NCBIfam" id="NF038404">
    <property type="entry name" value="perm_prefix_2"/>
    <property type="match status" value="1"/>
</dbReference>
<protein>
    <submittedName>
        <fullName evidence="10">ABC transporter permease</fullName>
    </submittedName>
</protein>
<keyword evidence="3 7" id="KW-0812">Transmembrane</keyword>
<dbReference type="PANTHER" id="PTHR30572:SF4">
    <property type="entry name" value="ABC TRANSPORTER PERMEASE YTRF"/>
    <property type="match status" value="1"/>
</dbReference>
<feature type="domain" description="ABC3 transporter permease C-terminal" evidence="8">
    <location>
        <begin position="357"/>
        <end position="469"/>
    </location>
</feature>
<evidence type="ECO:0000256" key="7">
    <source>
        <dbReference type="SAM" id="Phobius"/>
    </source>
</evidence>
<feature type="transmembrane region" description="Helical" evidence="7">
    <location>
        <begin position="398"/>
        <end position="426"/>
    </location>
</feature>
<accession>A0ABS3CI97</accession>
<sequence>MIQFFRWFCHADMVDYIEGDLREVYDRRLKTSGKRKADWGFFIDVLLLFRPGIISPRKPFQNLTNYAMLKNYFKIGWRNLSRNKEYSLINVTGLAMSITCCLLIYALVKINFSTDNFHDSPDRIYRIVTEMKSNSSYHTSGVPTPLPGLIRENESFGEEIAQIYLANNVLITNRESDGLQFYREEEGVVFVQPEFFSIFNFPLISGSYKSLEETPNSVFLTKEKAQKYFGEGDPIGRSLLLDKEIELTVAGILQDFPPNTDFQSGIYVSYQSFKSYMPWLASENFWSGISGNMQCFVLLNKGFSSQDAEKSLASYADKYPISQDTKSTYSLQPLSDIHFNPVYSGSASKSSLWVLIAIGFFLLFTACLNFVNLATARALRRSKEVGLRKVMGGVRSQLFWQFIAETGIIVTLSIFLSLILSYSLIPFVNQWFGCNLDVTVYYNVEFFGFLGLLDLGITLLAGFYPAFIMGGFSPIQALKGKSSHLKVGGFNIRRSLIIAQFVISQVLVLALVVMMNQLKYATQSDLGFDKEAVVMVTIENDSLNFKQALKNEFLRIPGVVNVSLCESAPVSGSGWRTNIGLGQGAEESDLLTIIKMTDENYLETFGLELLEGRNLNPSDTVKELLVNETLLKNLGIADPQEAMGRIVTANGGNMEGEIVGVFKDFHDNSFHTEISPMLLTTDARSYGSFAIKLNVGAGVEPLREIEEVWKDNLPEQYFEYSFLDDSIARFYESETRMLKGIQIFSFIAILIGCLGLYGLVSFMVAQKTKEIGIRKVLGGGVSNILWIFGKEFGRLILLAFLVASPIGWFLMKNWLQDFKFQVDLDWWLFIVTLATSAAITVISIGYHVIKAAFLNPANTLQTE</sequence>
<feature type="transmembrane region" description="Helical" evidence="7">
    <location>
        <begin position="88"/>
        <end position="108"/>
    </location>
</feature>
<evidence type="ECO:0000259" key="9">
    <source>
        <dbReference type="Pfam" id="PF12704"/>
    </source>
</evidence>
<dbReference type="Proteomes" id="UP000664480">
    <property type="component" value="Unassembled WGS sequence"/>
</dbReference>
<dbReference type="PANTHER" id="PTHR30572">
    <property type="entry name" value="MEMBRANE COMPONENT OF TRANSPORTER-RELATED"/>
    <property type="match status" value="1"/>
</dbReference>
<comment type="similarity">
    <text evidence="6">Belongs to the ABC-4 integral membrane protein family.</text>
</comment>
<evidence type="ECO:0000256" key="2">
    <source>
        <dbReference type="ARBA" id="ARBA00022475"/>
    </source>
</evidence>
<keyword evidence="11" id="KW-1185">Reference proteome</keyword>
<evidence type="ECO:0000256" key="3">
    <source>
        <dbReference type="ARBA" id="ARBA00022692"/>
    </source>
</evidence>
<feature type="domain" description="MacB-like periplasmic core" evidence="9">
    <location>
        <begin position="87"/>
        <end position="313"/>
    </location>
</feature>
<dbReference type="InterPro" id="IPR003838">
    <property type="entry name" value="ABC3_permease_C"/>
</dbReference>
<comment type="caution">
    <text evidence="10">The sequence shown here is derived from an EMBL/GenBank/DDBJ whole genome shotgun (WGS) entry which is preliminary data.</text>
</comment>
<gene>
    <name evidence="10" type="ORF">J0A69_12380</name>
</gene>
<reference evidence="10 11" key="1">
    <citation type="submission" date="2021-03" db="EMBL/GenBank/DDBJ databases">
        <title>novel species isolated from a fishpond in China.</title>
        <authorList>
            <person name="Lu H."/>
            <person name="Cai Z."/>
        </authorList>
    </citation>
    <scope>NUCLEOTIDE SEQUENCE [LARGE SCALE GENOMIC DNA]</scope>
    <source>
        <strain evidence="10 11">YJ13C</strain>
    </source>
</reference>
<evidence type="ECO:0000313" key="10">
    <source>
        <dbReference type="EMBL" id="MBN7816236.1"/>
    </source>
</evidence>
<dbReference type="InterPro" id="IPR050250">
    <property type="entry name" value="Macrolide_Exporter_MacB"/>
</dbReference>
<evidence type="ECO:0000256" key="1">
    <source>
        <dbReference type="ARBA" id="ARBA00004651"/>
    </source>
</evidence>
<feature type="transmembrane region" description="Helical" evidence="7">
    <location>
        <begin position="352"/>
        <end position="374"/>
    </location>
</feature>
<feature type="transmembrane region" description="Helical" evidence="7">
    <location>
        <begin position="826"/>
        <end position="849"/>
    </location>
</feature>
<dbReference type="RefSeq" id="WP_206586865.1">
    <property type="nucleotide sequence ID" value="NZ_JAFKCU010000002.1"/>
</dbReference>
<keyword evidence="2" id="KW-1003">Cell membrane</keyword>
<feature type="domain" description="ABC3 transporter permease C-terminal" evidence="8">
    <location>
        <begin position="743"/>
        <end position="856"/>
    </location>
</feature>